<name>A0A5N7BML1_9EURO</name>
<accession>A0A5N7BML1</accession>
<evidence type="ECO:0000313" key="2">
    <source>
        <dbReference type="Proteomes" id="UP000326198"/>
    </source>
</evidence>
<dbReference type="Gene3D" id="3.30.559.30">
    <property type="entry name" value="Nonribosomal peptide synthetase, condensation domain"/>
    <property type="match status" value="1"/>
</dbReference>
<reference evidence="1 2" key="1">
    <citation type="submission" date="2019-04" db="EMBL/GenBank/DDBJ databases">
        <title>Friends and foes A comparative genomics studyof 23 Aspergillus species from section Flavi.</title>
        <authorList>
            <consortium name="DOE Joint Genome Institute"/>
            <person name="Kjaerbolling I."/>
            <person name="Vesth T."/>
            <person name="Frisvad J.C."/>
            <person name="Nybo J.L."/>
            <person name="Theobald S."/>
            <person name="Kildgaard S."/>
            <person name="Isbrandt T."/>
            <person name="Kuo A."/>
            <person name="Sato A."/>
            <person name="Lyhne E.K."/>
            <person name="Kogle M.E."/>
            <person name="Wiebenga A."/>
            <person name="Kun R.S."/>
            <person name="Lubbers R.J."/>
            <person name="Makela M.R."/>
            <person name="Barry K."/>
            <person name="Chovatia M."/>
            <person name="Clum A."/>
            <person name="Daum C."/>
            <person name="Haridas S."/>
            <person name="He G."/>
            <person name="LaButti K."/>
            <person name="Lipzen A."/>
            <person name="Mondo S."/>
            <person name="Riley R."/>
            <person name="Salamov A."/>
            <person name="Simmons B.A."/>
            <person name="Magnuson J.K."/>
            <person name="Henrissat B."/>
            <person name="Mortensen U.H."/>
            <person name="Larsen T.O."/>
            <person name="Devries R.P."/>
            <person name="Grigoriev I.V."/>
            <person name="Machida M."/>
            <person name="Baker S.E."/>
            <person name="Andersen M.R."/>
        </authorList>
    </citation>
    <scope>NUCLEOTIDE SEQUENCE [LARGE SCALE GENOMIC DNA]</scope>
    <source>
        <strain evidence="1 2">IBT 29228</strain>
    </source>
</reference>
<sequence length="478" mass="53724">MAYTTRHAINSSHSGRGSIHWKKADRGHYMRPFDPFEETFSSLCHDPVRPEFRNLDVFLSVGIESASDPNTIIETAKKAWMRMRYLHPSLAAEVTGKSFQYVPLETQSDVEKWLEKSFVVKDGEPMADMQGCIDLSVIPVTENAVLYYFPADQKFMLRMSHMFGDGHWVIYFLQELFAEMSRLNSGGQVVQGPLGEEVHNLASSAFDAAGITMLPDPWSTKAQSLLPQPQASKPAFEIPCINNALPPGAGKIQSLDFSEDETSSLLKASRTMGLGITTFLHTAFIHAAREISPSSDSKVHSTVLIFSFRDQCIGLPPYAHDRGSSPRIGFWPVQVDISDDFHRTARRLKHEYEVLARQKPAVLATMVPHLQRSIPILSDEHFRGILPSFIGNIPATALPNNYNFFKVRDFCMVAVPANERIYLGVMTFKNKLSINIAYNQTYHSDEQIAGYLGQIKREIYEGVMSEIGQLRFLSTARL</sequence>
<proteinExistence type="predicted"/>
<keyword evidence="2" id="KW-1185">Reference proteome</keyword>
<dbReference type="AlphaFoldDB" id="A0A5N7BML1"/>
<protein>
    <recommendedName>
        <fullName evidence="3">Alcohol acetyltransferase</fullName>
    </recommendedName>
</protein>
<organism evidence="1 2">
    <name type="scientific">Aspergillus bertholletiae</name>
    <dbReference type="NCBI Taxonomy" id="1226010"/>
    <lineage>
        <taxon>Eukaryota</taxon>
        <taxon>Fungi</taxon>
        <taxon>Dikarya</taxon>
        <taxon>Ascomycota</taxon>
        <taxon>Pezizomycotina</taxon>
        <taxon>Eurotiomycetes</taxon>
        <taxon>Eurotiomycetidae</taxon>
        <taxon>Eurotiales</taxon>
        <taxon>Aspergillaceae</taxon>
        <taxon>Aspergillus</taxon>
        <taxon>Aspergillus subgen. Circumdati</taxon>
    </lineage>
</organism>
<dbReference type="PANTHER" id="PTHR42034:SF1">
    <property type="entry name" value="CONDENSATION DOMAIN-CONTAINING PROTEIN"/>
    <property type="match status" value="1"/>
</dbReference>
<dbReference type="OrthoDB" id="2548233at2759"/>
<evidence type="ECO:0000313" key="1">
    <source>
        <dbReference type="EMBL" id="KAE8383064.1"/>
    </source>
</evidence>
<evidence type="ECO:0008006" key="3">
    <source>
        <dbReference type="Google" id="ProtNLM"/>
    </source>
</evidence>
<dbReference type="EMBL" id="ML736157">
    <property type="protein sequence ID" value="KAE8383064.1"/>
    <property type="molecule type" value="Genomic_DNA"/>
</dbReference>
<dbReference type="Gene3D" id="3.30.559.10">
    <property type="entry name" value="Chloramphenicol acetyltransferase-like domain"/>
    <property type="match status" value="1"/>
</dbReference>
<dbReference type="InterPro" id="IPR023213">
    <property type="entry name" value="CAT-like_dom_sf"/>
</dbReference>
<dbReference type="PANTHER" id="PTHR42034">
    <property type="entry name" value="CHROMOSOME 7, WHOLE GENOME SHOTGUN SEQUENCE-RELATED"/>
    <property type="match status" value="1"/>
</dbReference>
<dbReference type="SUPFAM" id="SSF52777">
    <property type="entry name" value="CoA-dependent acyltransferases"/>
    <property type="match status" value="1"/>
</dbReference>
<gene>
    <name evidence="1" type="ORF">BDV26DRAFT_287850</name>
</gene>
<dbReference type="Proteomes" id="UP000326198">
    <property type="component" value="Unassembled WGS sequence"/>
</dbReference>